<protein>
    <submittedName>
        <fullName evidence="11">Mucin-2-like</fullName>
    </submittedName>
</protein>
<feature type="chain" id="PRO_5040846938" evidence="8">
    <location>
        <begin position="22"/>
        <end position="1377"/>
    </location>
</feature>
<feature type="compositionally biased region" description="Polar residues" evidence="7">
    <location>
        <begin position="785"/>
        <end position="805"/>
    </location>
</feature>
<dbReference type="KEGG" id="bspl:114857961"/>
<dbReference type="PROSITE" id="PS00514">
    <property type="entry name" value="FIBRINOGEN_C_1"/>
    <property type="match status" value="1"/>
</dbReference>
<dbReference type="SUPFAM" id="SSF56496">
    <property type="entry name" value="Fibrinogen C-terminal domain-like"/>
    <property type="match status" value="1"/>
</dbReference>
<dbReference type="Gene3D" id="3.90.215.10">
    <property type="entry name" value="Gamma Fibrinogen, chain A, domain 1"/>
    <property type="match status" value="1"/>
</dbReference>
<feature type="compositionally biased region" description="Basic and acidic residues" evidence="7">
    <location>
        <begin position="671"/>
        <end position="682"/>
    </location>
</feature>
<dbReference type="Pfam" id="PF00147">
    <property type="entry name" value="Fibrinogen_C"/>
    <property type="match status" value="1"/>
</dbReference>
<evidence type="ECO:0000256" key="6">
    <source>
        <dbReference type="ARBA" id="ARBA00023180"/>
    </source>
</evidence>
<keyword evidence="6" id="KW-0325">Glycoprotein</keyword>
<keyword evidence="3 8" id="KW-0732">Signal</keyword>
<evidence type="ECO:0000256" key="7">
    <source>
        <dbReference type="SAM" id="MobiDB-lite"/>
    </source>
</evidence>
<feature type="compositionally biased region" description="Basic and acidic residues" evidence="7">
    <location>
        <begin position="642"/>
        <end position="652"/>
    </location>
</feature>
<dbReference type="Proteomes" id="UP000515150">
    <property type="component" value="Chromosome 6"/>
</dbReference>
<feature type="compositionally biased region" description="Polar residues" evidence="7">
    <location>
        <begin position="1056"/>
        <end position="1074"/>
    </location>
</feature>
<sequence length="1377" mass="150951">MRLTALWLRGTLLALTSLSWTATDSGAGDTLGDETLGPCAATLRRQETCREARDEQPCPYLFSLPPLTVHLPKQLRELEEIMKDLQTLKDSVDELRKMCADCTVSQSGRECGGQREKLNEDTVRHEDGNKWMDERDPGERDNCETDRAKGERTVERDGGNRIILDEEERKQRGSEKQGDKSAMRESEKEDLLKEKTGKDVRNQTEGAKAPDKPRQGKVPTSGGKDRTVEMPRENNNRDEEEDSNKEPNAKMGSKGEPEDKLDDRRGKKTTINVKNTNKTPEGNYDVRQEETEKVPKSLRKENRGHDGIKMSEEHDAHTNKEQKQHSGENKGESRIKAELNNEKPKQSENTGSTKEERTIKEGEAEEVDSGIKREGEKRVQGEQRDADGVSASSEATPRADFVSISPAPRSAIGSGASYDSLDPSGATAATSSLPPPHSPSPASHSIADANRQTITAAYEPPTRSTGAAGADERPERPPTADAVNTLDEPSDAIKGPVNPAPTKTTSSRFIGSYTTAAPAVMGRSSNTKVGLKPLPGRAPTPDKRHKPAVKTKTDQGPKNTQTHQKPDGARVPDTKPVQKQKPSHQQPTTGLKPKPKPGKDPKTIYISKPDQRPLLDNSTTDRNLTKTPIRKPGQAGTFNKNRFPDAKPDSDLKPVPPVRSLTPSVNVAATPEKDPSTDRQPESDQIAFTNHSSTPGKKLHHPPETNKPDQNQTPGRKALGDEKSQPDHRDEQKQSLPNVGESESERRETTQLTTESEPNQNEKPSSVPESKPTSLPGQKLRPALTITSPDQTPPTGQKIPMNNQKPKPGRTPTFNQKHPGPVTNQRPKPKPGNPPQTDPGIKTPPSDRSPKTVPGEVPEAESSKPVRPRPPPRPRPPTTPDLKPGATRLQRPKPAVRPKPSPKTKGESPSSVTAPNIHRTAHTDPSHTSGQHTDGVTHYSQNPELTRRVTRTTTVAPKDFITEDTRAPAGSHPAAESLPVSPNSRTPSDTRPPAAAQPPPMPATTSPEHVVSGTSPRSTKRNLSPNADSSSQPTIPHNAEASPEPDDALSPVLLPSSHTTPTVNPDLASATSGRSGPRLPDAEASTPSARELRVKINQVAALLNGSLSQYERPLDRGPKKPLEDERGGRRPDGGPPLTSPQAPASMRDCSDHLLQGARRSGVYLVTPDPSGTSFRVLCDMELAGGGWTLVQRRHDGSVSFNRTWAEYRSGFGDLGGGEFWLGNHPIHLLTRDRDTVLRVELRDFDGLSKFAQYEQFRVASERLRYRLTVGGYSGTAGDALRFSRTYDHNHRAFTTPDKDHDRYPSGNCGAYYSSGWWFDACMAANLNGRYYVKRYKGIRDGIFWGTWHNMSTEYYPTNYRQSFKSVRMMIRPKGFAP</sequence>
<dbReference type="InParanoid" id="A0A6P7MWN8"/>
<dbReference type="GO" id="GO:0005576">
    <property type="term" value="C:extracellular region"/>
    <property type="evidence" value="ECO:0007669"/>
    <property type="project" value="UniProtKB-SubCell"/>
</dbReference>
<evidence type="ECO:0000256" key="4">
    <source>
        <dbReference type="ARBA" id="ARBA00023054"/>
    </source>
</evidence>
<dbReference type="GO" id="GO:0007596">
    <property type="term" value="P:blood coagulation"/>
    <property type="evidence" value="ECO:0007669"/>
    <property type="project" value="InterPro"/>
</dbReference>
<comment type="subcellular location">
    <subcellularLocation>
        <location evidence="1">Secreted</location>
    </subcellularLocation>
</comment>
<feature type="compositionally biased region" description="Polar residues" evidence="7">
    <location>
        <begin position="926"/>
        <end position="944"/>
    </location>
</feature>
<name>A0A6P7MWN8_BETSP</name>
<evidence type="ECO:0000313" key="10">
    <source>
        <dbReference type="Proteomes" id="UP000515150"/>
    </source>
</evidence>
<feature type="compositionally biased region" description="Basic and acidic residues" evidence="7">
    <location>
        <begin position="244"/>
        <end position="265"/>
    </location>
</feature>
<feature type="compositionally biased region" description="Polar residues" evidence="7">
    <location>
        <begin position="686"/>
        <end position="695"/>
    </location>
</feature>
<feature type="compositionally biased region" description="Basic and acidic residues" evidence="7">
    <location>
        <begin position="284"/>
        <end position="346"/>
    </location>
</feature>
<feature type="compositionally biased region" description="Polar residues" evidence="7">
    <location>
        <begin position="501"/>
        <end position="515"/>
    </location>
</feature>
<reference evidence="11" key="1">
    <citation type="submission" date="2025-08" db="UniProtKB">
        <authorList>
            <consortium name="RefSeq"/>
        </authorList>
    </citation>
    <scope>IDENTIFICATION</scope>
</reference>
<feature type="compositionally biased region" description="Polar residues" evidence="7">
    <location>
        <begin position="750"/>
        <end position="776"/>
    </location>
</feature>
<feature type="domain" description="Fibrinogen C-terminal" evidence="9">
    <location>
        <begin position="1140"/>
        <end position="1374"/>
    </location>
</feature>
<accession>A0A6P7MWN8</accession>
<dbReference type="InterPro" id="IPR020837">
    <property type="entry name" value="Fibrinogen_CS"/>
</dbReference>
<feature type="compositionally biased region" description="Polar residues" evidence="7">
    <location>
        <begin position="616"/>
        <end position="626"/>
    </location>
</feature>
<keyword evidence="2" id="KW-0964">Secreted</keyword>
<dbReference type="InterPro" id="IPR036056">
    <property type="entry name" value="Fibrinogen-like_C"/>
</dbReference>
<keyword evidence="4" id="KW-0175">Coiled coil</keyword>
<feature type="compositionally biased region" description="Basic and acidic residues" evidence="7">
    <location>
        <begin position="223"/>
        <end position="237"/>
    </location>
</feature>
<dbReference type="PANTHER" id="PTHR47221">
    <property type="entry name" value="FIBRINOGEN ALPHA CHAIN"/>
    <property type="match status" value="1"/>
</dbReference>
<gene>
    <name evidence="11" type="primary">LOC114857961</name>
</gene>
<feature type="region of interest" description="Disordered" evidence="7">
    <location>
        <begin position="1107"/>
        <end position="1147"/>
    </location>
</feature>
<feature type="compositionally biased region" description="Basic residues" evidence="7">
    <location>
        <begin position="890"/>
        <end position="902"/>
    </location>
</feature>
<evidence type="ECO:0000256" key="5">
    <source>
        <dbReference type="ARBA" id="ARBA00023157"/>
    </source>
</evidence>
<feature type="compositionally biased region" description="Polar residues" evidence="7">
    <location>
        <begin position="1004"/>
        <end position="1035"/>
    </location>
</feature>
<feature type="compositionally biased region" description="Low complexity" evidence="7">
    <location>
        <begin position="423"/>
        <end position="432"/>
    </location>
</feature>
<feature type="signal peptide" evidence="8">
    <location>
        <begin position="1"/>
        <end position="21"/>
    </location>
</feature>
<feature type="compositionally biased region" description="Polar residues" evidence="7">
    <location>
        <begin position="980"/>
        <end position="989"/>
    </location>
</feature>
<dbReference type="SMART" id="SM00186">
    <property type="entry name" value="FBG"/>
    <property type="match status" value="1"/>
</dbReference>
<dbReference type="NCBIfam" id="NF040941">
    <property type="entry name" value="GGGWT_bact"/>
    <property type="match status" value="1"/>
</dbReference>
<dbReference type="CDD" id="cd00087">
    <property type="entry name" value="FReD"/>
    <property type="match status" value="1"/>
</dbReference>
<evidence type="ECO:0000313" key="11">
    <source>
        <dbReference type="RefSeq" id="XP_029010758.3"/>
    </source>
</evidence>
<keyword evidence="10" id="KW-1185">Reference proteome</keyword>
<feature type="region of interest" description="Disordered" evidence="7">
    <location>
        <begin position="126"/>
        <end position="1089"/>
    </location>
</feature>
<evidence type="ECO:0000256" key="3">
    <source>
        <dbReference type="ARBA" id="ARBA00022729"/>
    </source>
</evidence>
<feature type="compositionally biased region" description="Low complexity" evidence="7">
    <location>
        <begin position="440"/>
        <end position="449"/>
    </location>
</feature>
<feature type="compositionally biased region" description="Basic and acidic residues" evidence="7">
    <location>
        <begin position="718"/>
        <end position="733"/>
    </location>
</feature>
<dbReference type="OrthoDB" id="6514358at2759"/>
<dbReference type="PROSITE" id="PS51406">
    <property type="entry name" value="FIBRINOGEN_C_2"/>
    <property type="match status" value="1"/>
</dbReference>
<feature type="compositionally biased region" description="Basic and acidic residues" evidence="7">
    <location>
        <begin position="369"/>
        <end position="387"/>
    </location>
</feature>
<feature type="compositionally biased region" description="Polar residues" evidence="7">
    <location>
        <begin position="554"/>
        <end position="563"/>
    </location>
</feature>
<feature type="compositionally biased region" description="Basic and acidic residues" evidence="7">
    <location>
        <begin position="1112"/>
        <end position="1132"/>
    </location>
</feature>
<dbReference type="GeneID" id="114857961"/>
<evidence type="ECO:0000256" key="8">
    <source>
        <dbReference type="SAM" id="SignalP"/>
    </source>
</evidence>
<proteinExistence type="predicted"/>
<keyword evidence="5" id="KW-1015">Disulfide bond</keyword>
<feature type="compositionally biased region" description="Polar residues" evidence="7">
    <location>
        <begin position="812"/>
        <end position="826"/>
    </location>
</feature>
<dbReference type="InterPro" id="IPR014716">
    <property type="entry name" value="Fibrinogen_a/b/g_C_1"/>
</dbReference>
<dbReference type="RefSeq" id="XP_029010758.3">
    <property type="nucleotide sequence ID" value="XM_029154925.3"/>
</dbReference>
<evidence type="ECO:0000256" key="2">
    <source>
        <dbReference type="ARBA" id="ARBA00022525"/>
    </source>
</evidence>
<organism evidence="10 11">
    <name type="scientific">Betta splendens</name>
    <name type="common">Siamese fighting fish</name>
    <dbReference type="NCBI Taxonomy" id="158456"/>
    <lineage>
        <taxon>Eukaryota</taxon>
        <taxon>Metazoa</taxon>
        <taxon>Chordata</taxon>
        <taxon>Craniata</taxon>
        <taxon>Vertebrata</taxon>
        <taxon>Euteleostomi</taxon>
        <taxon>Actinopterygii</taxon>
        <taxon>Neopterygii</taxon>
        <taxon>Teleostei</taxon>
        <taxon>Neoteleostei</taxon>
        <taxon>Acanthomorphata</taxon>
        <taxon>Anabantaria</taxon>
        <taxon>Anabantiformes</taxon>
        <taxon>Anabantoidei</taxon>
        <taxon>Osphronemidae</taxon>
        <taxon>Betta</taxon>
    </lineage>
</organism>
<dbReference type="PANTHER" id="PTHR47221:SF6">
    <property type="entry name" value="FIBRINOGEN ALPHA CHAIN"/>
    <property type="match status" value="1"/>
</dbReference>
<feature type="compositionally biased region" description="Basic and acidic residues" evidence="7">
    <location>
        <begin position="564"/>
        <end position="573"/>
    </location>
</feature>
<feature type="compositionally biased region" description="Basic and acidic residues" evidence="7">
    <location>
        <begin position="353"/>
        <end position="362"/>
    </location>
</feature>
<feature type="compositionally biased region" description="Basic and acidic residues" evidence="7">
    <location>
        <begin position="126"/>
        <end position="214"/>
    </location>
</feature>
<dbReference type="InterPro" id="IPR037579">
    <property type="entry name" value="FIB_ANG-like"/>
</dbReference>
<dbReference type="InterPro" id="IPR002181">
    <property type="entry name" value="Fibrinogen_a/b/g_C_dom"/>
</dbReference>
<evidence type="ECO:0000259" key="9">
    <source>
        <dbReference type="PROSITE" id="PS51406"/>
    </source>
</evidence>
<evidence type="ECO:0000256" key="1">
    <source>
        <dbReference type="ARBA" id="ARBA00004613"/>
    </source>
</evidence>
<feature type="compositionally biased region" description="Low complexity" evidence="7">
    <location>
        <begin position="269"/>
        <end position="279"/>
    </location>
</feature>